<evidence type="ECO:0000313" key="7">
    <source>
        <dbReference type="EMBL" id="PYD48428.1"/>
    </source>
</evidence>
<evidence type="ECO:0000259" key="6">
    <source>
        <dbReference type="PROSITE" id="PS50902"/>
    </source>
</evidence>
<dbReference type="EMBL" id="PRCW01000034">
    <property type="protein sequence ID" value="PYD48428.1"/>
    <property type="molecule type" value="Genomic_DNA"/>
</dbReference>
<dbReference type="EC" id="1.6.5.2" evidence="5"/>
<evidence type="ECO:0000256" key="5">
    <source>
        <dbReference type="HAMAP-Rule" id="MF_01017"/>
    </source>
</evidence>
<feature type="binding site" evidence="5">
    <location>
        <position position="134"/>
    </location>
    <ligand>
        <name>FMN</name>
        <dbReference type="ChEBI" id="CHEBI:58210"/>
    </ligand>
</feature>
<feature type="binding site" evidence="5">
    <location>
        <position position="98"/>
    </location>
    <ligand>
        <name>substrate</name>
    </ligand>
</feature>
<feature type="binding site" evidence="5">
    <location>
        <begin position="78"/>
        <end position="80"/>
    </location>
    <ligand>
        <name>FMN</name>
        <dbReference type="ChEBI" id="CHEBI:58210"/>
    </ligand>
</feature>
<feature type="binding site" evidence="5">
    <location>
        <position position="12"/>
    </location>
    <ligand>
        <name>NAD(+)</name>
        <dbReference type="ChEBI" id="CHEBI:57540"/>
    </ligand>
</feature>
<dbReference type="InterPro" id="IPR010089">
    <property type="entry name" value="Flavoprotein_WrbA-like"/>
</dbReference>
<evidence type="ECO:0000256" key="1">
    <source>
        <dbReference type="ARBA" id="ARBA00006961"/>
    </source>
</evidence>
<name>A0ABX5P3T6_9PROT</name>
<dbReference type="PANTHER" id="PTHR30546:SF23">
    <property type="entry name" value="FLAVOPROTEIN-LIKE PROTEIN YCP4-RELATED"/>
    <property type="match status" value="1"/>
</dbReference>
<dbReference type="HAMAP" id="MF_01017">
    <property type="entry name" value="NQOR"/>
    <property type="match status" value="1"/>
</dbReference>
<evidence type="ECO:0000256" key="3">
    <source>
        <dbReference type="ARBA" id="ARBA00022643"/>
    </source>
</evidence>
<organism evidence="7 8">
    <name type="scientific">Novacetimonas pomaceti</name>
    <dbReference type="NCBI Taxonomy" id="2021998"/>
    <lineage>
        <taxon>Bacteria</taxon>
        <taxon>Pseudomonadati</taxon>
        <taxon>Pseudomonadota</taxon>
        <taxon>Alphaproteobacteria</taxon>
        <taxon>Acetobacterales</taxon>
        <taxon>Acetobacteraceae</taxon>
        <taxon>Novacetimonas</taxon>
    </lineage>
</organism>
<accession>A0ABX5P3T6</accession>
<comment type="cofactor">
    <cofactor evidence="5">
        <name>FMN</name>
        <dbReference type="ChEBI" id="CHEBI:58210"/>
    </cofactor>
    <text evidence="5">Binds 1 FMN per monomer.</text>
</comment>
<dbReference type="Pfam" id="PF00258">
    <property type="entry name" value="Flavodoxin_1"/>
    <property type="match status" value="1"/>
</dbReference>
<comment type="caution">
    <text evidence="7">The sequence shown here is derived from an EMBL/GenBank/DDBJ whole genome shotgun (WGS) entry which is preliminary data.</text>
</comment>
<proteinExistence type="inferred from homology"/>
<evidence type="ECO:0000256" key="4">
    <source>
        <dbReference type="ARBA" id="ARBA00023002"/>
    </source>
</evidence>
<comment type="catalytic activity">
    <reaction evidence="5">
        <text>a quinone + NADH + H(+) = a quinol + NAD(+)</text>
        <dbReference type="Rhea" id="RHEA:46160"/>
        <dbReference type="ChEBI" id="CHEBI:15378"/>
        <dbReference type="ChEBI" id="CHEBI:24646"/>
        <dbReference type="ChEBI" id="CHEBI:57540"/>
        <dbReference type="ChEBI" id="CHEBI:57945"/>
        <dbReference type="ChEBI" id="CHEBI:132124"/>
        <dbReference type="EC" id="1.6.5.2"/>
    </reaction>
</comment>
<dbReference type="InterPro" id="IPR008254">
    <property type="entry name" value="Flavodoxin/NO_synth"/>
</dbReference>
<dbReference type="Gene3D" id="3.40.50.360">
    <property type="match status" value="1"/>
</dbReference>
<protein>
    <recommendedName>
        <fullName evidence="5">NAD(P)H dehydrogenase (quinone)</fullName>
        <ecNumber evidence="5">1.6.5.2</ecNumber>
    </recommendedName>
    <alternativeName>
        <fullName evidence="5">NAD(P)H:quinone oxidoreductase</fullName>
        <shortName evidence="5">NQO</shortName>
    </alternativeName>
</protein>
<dbReference type="NCBIfam" id="TIGR01755">
    <property type="entry name" value="flav_wrbA"/>
    <property type="match status" value="1"/>
</dbReference>
<dbReference type="InterPro" id="IPR029039">
    <property type="entry name" value="Flavoprotein-like_sf"/>
</dbReference>
<comment type="caution">
    <text evidence="5">Lacks conserved residue(s) required for the propagation of feature annotation.</text>
</comment>
<feature type="domain" description="Flavodoxin-like" evidence="6">
    <location>
        <begin position="4"/>
        <end position="190"/>
    </location>
</feature>
<keyword evidence="3 5" id="KW-0288">FMN</keyword>
<evidence type="ECO:0000313" key="8">
    <source>
        <dbReference type="Proteomes" id="UP000248116"/>
    </source>
</evidence>
<reference evidence="7 8" key="1">
    <citation type="submission" date="2018-02" db="EMBL/GenBank/DDBJ databases">
        <authorList>
            <person name="Skraban J."/>
            <person name="Trcek J."/>
        </authorList>
    </citation>
    <scope>NUCLEOTIDE SEQUENCE [LARGE SCALE GENOMIC DNA]</scope>
    <source>
        <strain evidence="7 8">AV446</strain>
    </source>
</reference>
<dbReference type="InterPro" id="IPR037513">
    <property type="entry name" value="NQO"/>
</dbReference>
<gene>
    <name evidence="7" type="ORF">C3920_04640</name>
</gene>
<keyword evidence="8" id="KW-1185">Reference proteome</keyword>
<evidence type="ECO:0000256" key="2">
    <source>
        <dbReference type="ARBA" id="ARBA00022630"/>
    </source>
</evidence>
<dbReference type="PANTHER" id="PTHR30546">
    <property type="entry name" value="FLAVODOXIN-RELATED PROTEIN WRBA-RELATED"/>
    <property type="match status" value="1"/>
</dbReference>
<dbReference type="Proteomes" id="UP000248116">
    <property type="component" value="Unassembled WGS sequence"/>
</dbReference>
<comment type="catalytic activity">
    <reaction evidence="5">
        <text>a quinone + NADPH + H(+) = a quinol + NADP(+)</text>
        <dbReference type="Rhea" id="RHEA:46164"/>
        <dbReference type="ChEBI" id="CHEBI:15378"/>
        <dbReference type="ChEBI" id="CHEBI:24646"/>
        <dbReference type="ChEBI" id="CHEBI:57783"/>
        <dbReference type="ChEBI" id="CHEBI:58349"/>
        <dbReference type="ChEBI" id="CHEBI:132124"/>
        <dbReference type="EC" id="1.6.5.2"/>
    </reaction>
</comment>
<dbReference type="SUPFAM" id="SSF52218">
    <property type="entry name" value="Flavoproteins"/>
    <property type="match status" value="1"/>
</dbReference>
<keyword evidence="4 5" id="KW-0560">Oxidoreductase</keyword>
<keyword evidence="5" id="KW-0521">NADP</keyword>
<keyword evidence="2 5" id="KW-0285">Flavoprotein</keyword>
<dbReference type="PROSITE" id="PS50902">
    <property type="entry name" value="FLAVODOXIN_LIKE"/>
    <property type="match status" value="1"/>
</dbReference>
<dbReference type="RefSeq" id="WP_110559701.1">
    <property type="nucleotide sequence ID" value="NZ_PRCW01000034.1"/>
</dbReference>
<feature type="binding site" evidence="5">
    <location>
        <begin position="10"/>
        <end position="15"/>
    </location>
    <ligand>
        <name>FMN</name>
        <dbReference type="ChEBI" id="CHEBI:58210"/>
    </ligand>
</feature>
<comment type="similarity">
    <text evidence="1 5">Belongs to the WrbA family.</text>
</comment>
<keyword evidence="5" id="KW-0520">NAD</keyword>
<sequence length="203" mass="21665">MTKILVLYYSTYGHIEVMAHAVAEGVRQAGVTVDVKRVPETVPEEIARTSHFKLDQAAPIATPEELPDYDAIIVGAPTRFGRLPSQMASFWDRTGGLWAKGALIGKLGAAFTSTAVQHGGQETTLFSILTNLIHHGMVVSGLPYSFAGQMRLDEITGGAPYGATTIAAGDGSRQVTDNEREGARFLGRHVAELATKLSGQISL</sequence>
<keyword evidence="5" id="KW-0547">Nucleotide-binding</keyword>
<dbReference type="NCBIfam" id="NF002999">
    <property type="entry name" value="PRK03767.1"/>
    <property type="match status" value="1"/>
</dbReference>